<dbReference type="HOGENOM" id="CLU_2867905_0_0_1"/>
<protein>
    <submittedName>
        <fullName evidence="1">Uncharacterized protein</fullName>
    </submittedName>
</protein>
<keyword evidence="2" id="KW-1185">Reference proteome</keyword>
<accession>A0A0C3CRP2</accession>
<name>A0A0C3CRP2_HEBCY</name>
<evidence type="ECO:0000313" key="2">
    <source>
        <dbReference type="Proteomes" id="UP000053424"/>
    </source>
</evidence>
<gene>
    <name evidence="1" type="ORF">M413DRAFT_318528</name>
</gene>
<reference evidence="2" key="2">
    <citation type="submission" date="2015-01" db="EMBL/GenBank/DDBJ databases">
        <title>Evolutionary Origins and Diversification of the Mycorrhizal Mutualists.</title>
        <authorList>
            <consortium name="DOE Joint Genome Institute"/>
            <consortium name="Mycorrhizal Genomics Consortium"/>
            <person name="Kohler A."/>
            <person name="Kuo A."/>
            <person name="Nagy L.G."/>
            <person name="Floudas D."/>
            <person name="Copeland A."/>
            <person name="Barry K.W."/>
            <person name="Cichocki N."/>
            <person name="Veneault-Fourrey C."/>
            <person name="LaButti K."/>
            <person name="Lindquist E.A."/>
            <person name="Lipzen A."/>
            <person name="Lundell T."/>
            <person name="Morin E."/>
            <person name="Murat C."/>
            <person name="Riley R."/>
            <person name="Ohm R."/>
            <person name="Sun H."/>
            <person name="Tunlid A."/>
            <person name="Henrissat B."/>
            <person name="Grigoriev I.V."/>
            <person name="Hibbett D.S."/>
            <person name="Martin F."/>
        </authorList>
    </citation>
    <scope>NUCLEOTIDE SEQUENCE [LARGE SCALE GENOMIC DNA]</scope>
    <source>
        <strain evidence="2">h7</strain>
    </source>
</reference>
<evidence type="ECO:0000313" key="1">
    <source>
        <dbReference type="EMBL" id="KIM46576.1"/>
    </source>
</evidence>
<reference evidence="1 2" key="1">
    <citation type="submission" date="2014-04" db="EMBL/GenBank/DDBJ databases">
        <authorList>
            <consortium name="DOE Joint Genome Institute"/>
            <person name="Kuo A."/>
            <person name="Gay G."/>
            <person name="Dore J."/>
            <person name="Kohler A."/>
            <person name="Nagy L.G."/>
            <person name="Floudas D."/>
            <person name="Copeland A."/>
            <person name="Barry K.W."/>
            <person name="Cichocki N."/>
            <person name="Veneault-Fourrey C."/>
            <person name="LaButti K."/>
            <person name="Lindquist E.A."/>
            <person name="Lipzen A."/>
            <person name="Lundell T."/>
            <person name="Morin E."/>
            <person name="Murat C."/>
            <person name="Sun H."/>
            <person name="Tunlid A."/>
            <person name="Henrissat B."/>
            <person name="Grigoriev I.V."/>
            <person name="Hibbett D.S."/>
            <person name="Martin F."/>
            <person name="Nordberg H.P."/>
            <person name="Cantor M.N."/>
            <person name="Hua S.X."/>
        </authorList>
    </citation>
    <scope>NUCLEOTIDE SEQUENCE [LARGE SCALE GENOMIC DNA]</scope>
    <source>
        <strain evidence="2">h7</strain>
    </source>
</reference>
<sequence length="64" mass="7449">MKETPHTVFPWKHYRYRTFSSVYSHGALCFSNRGKLAERHLGSSKVSTTNHNICPHPVVQYVYP</sequence>
<proteinExistence type="predicted"/>
<dbReference type="AlphaFoldDB" id="A0A0C3CRP2"/>
<dbReference type="EMBL" id="KN831771">
    <property type="protein sequence ID" value="KIM46576.1"/>
    <property type="molecule type" value="Genomic_DNA"/>
</dbReference>
<dbReference type="Proteomes" id="UP000053424">
    <property type="component" value="Unassembled WGS sequence"/>
</dbReference>
<organism evidence="1 2">
    <name type="scientific">Hebeloma cylindrosporum</name>
    <dbReference type="NCBI Taxonomy" id="76867"/>
    <lineage>
        <taxon>Eukaryota</taxon>
        <taxon>Fungi</taxon>
        <taxon>Dikarya</taxon>
        <taxon>Basidiomycota</taxon>
        <taxon>Agaricomycotina</taxon>
        <taxon>Agaricomycetes</taxon>
        <taxon>Agaricomycetidae</taxon>
        <taxon>Agaricales</taxon>
        <taxon>Agaricineae</taxon>
        <taxon>Hymenogastraceae</taxon>
        <taxon>Hebeloma</taxon>
    </lineage>
</organism>